<sequence>MSVVYRCTQYKGSLDACTNCRRPGHRHDVCPHPKSGLCSWCGDKHDRQDLPSCIPSCTLCAGQYLMGTGSCKPNDLKEKVPYKGALSPAPLNQPISHDIILQGPSDGQHNLARLGNEGSLRRAPLEKRRPDESPAQPTDMEANFQGLTQNWKRSSQSALRSKSAAKLPASNTLLATGDFNCAHVDWGYRRKSYRGMSTAHSCEGSVAASMERNDLSLRSLQNELPPGFPRHCTQTNERSCDVLDCLPALNEALNTIGAEVCEVAFKKIAICNTDRLVRLGNIDPLAIVRGSEALRALLSNHACVTAVDVTVLDKLPWPIFQAILWTNLHSASGITRLELVKCLPQTPLIFSFINAICLLLKRELIQLTLHDIYLEGTTKQLHNNLREAFRSTRTLRSLSIRHVGYCTRLEGKNEEDTRIDQAILDGVADNTSLVSLSTAFTYPQGDCIMALKRLLENTTSLTSLTITHLAMHHRAFQVKEIIGAVAANRTLRSFALKDLNLNPLENDSLVELLTCNSTLKYVRFHIRQRHIGESSTAQLQQIPTLHMDTLVKTLKEAKFLEWVVLNCSFWLDDIRRLAEAVYSKTLRIKLAEITMDDPEIFHGYLNGVPGSHNIVFGRCIFPRGAFPPIIPVVEHIPAKKPLFFCTIRDISLHDLCRVLGGDDGDSITSLKLCAYANLCPETRRDLTLYLESTRKLRKLHLTIKNDPETMTAVIRSLAHNSSIEDLYISAPCEIDETSVEVFSGWLSTNKRLHSLEVSIHYRSRYLFVRALAMSLQENYALSSIYVGSVQTPHYEHLRKLTWRNQVLLHRAAGFVLGCTDMRAAKAYGLLAQHPQLPEAVKKCGLISDEELRRRLLAAECCRRSEFWRHAAIVTGELVCNERECEGDRKTQLDQIGPYMLDHICSFLTLGDILSEKDEILSWPGRYTEPSTDEIFDKALGEQGSNFQNE</sequence>
<name>A0ACB7TPB4_HYAAI</name>
<evidence type="ECO:0000313" key="1">
    <source>
        <dbReference type="EMBL" id="KAH6948071.1"/>
    </source>
</evidence>
<keyword evidence="2" id="KW-1185">Reference proteome</keyword>
<dbReference type="Proteomes" id="UP000821845">
    <property type="component" value="Chromosome 1"/>
</dbReference>
<comment type="caution">
    <text evidence="1">The sequence shown here is derived from an EMBL/GenBank/DDBJ whole genome shotgun (WGS) entry which is preliminary data.</text>
</comment>
<organism evidence="1 2">
    <name type="scientific">Hyalomma asiaticum</name>
    <name type="common">Tick</name>
    <dbReference type="NCBI Taxonomy" id="266040"/>
    <lineage>
        <taxon>Eukaryota</taxon>
        <taxon>Metazoa</taxon>
        <taxon>Ecdysozoa</taxon>
        <taxon>Arthropoda</taxon>
        <taxon>Chelicerata</taxon>
        <taxon>Arachnida</taxon>
        <taxon>Acari</taxon>
        <taxon>Parasitiformes</taxon>
        <taxon>Ixodida</taxon>
        <taxon>Ixodoidea</taxon>
        <taxon>Ixodidae</taxon>
        <taxon>Hyalomminae</taxon>
        <taxon>Hyalomma</taxon>
    </lineage>
</organism>
<protein>
    <submittedName>
        <fullName evidence="1">Uncharacterized protein</fullName>
    </submittedName>
</protein>
<reference evidence="1" key="1">
    <citation type="submission" date="2020-05" db="EMBL/GenBank/DDBJ databases">
        <title>Large-scale comparative analyses of tick genomes elucidate their genetic diversity and vector capacities.</title>
        <authorList>
            <person name="Jia N."/>
            <person name="Wang J."/>
            <person name="Shi W."/>
            <person name="Du L."/>
            <person name="Sun Y."/>
            <person name="Zhan W."/>
            <person name="Jiang J."/>
            <person name="Wang Q."/>
            <person name="Zhang B."/>
            <person name="Ji P."/>
            <person name="Sakyi L.B."/>
            <person name="Cui X."/>
            <person name="Yuan T."/>
            <person name="Jiang B."/>
            <person name="Yang W."/>
            <person name="Lam T.T.-Y."/>
            <person name="Chang Q."/>
            <person name="Ding S."/>
            <person name="Wang X."/>
            <person name="Zhu J."/>
            <person name="Ruan X."/>
            <person name="Zhao L."/>
            <person name="Wei J."/>
            <person name="Que T."/>
            <person name="Du C."/>
            <person name="Cheng J."/>
            <person name="Dai P."/>
            <person name="Han X."/>
            <person name="Huang E."/>
            <person name="Gao Y."/>
            <person name="Liu J."/>
            <person name="Shao H."/>
            <person name="Ye R."/>
            <person name="Li L."/>
            <person name="Wei W."/>
            <person name="Wang X."/>
            <person name="Wang C."/>
            <person name="Yang T."/>
            <person name="Huo Q."/>
            <person name="Li W."/>
            <person name="Guo W."/>
            <person name="Chen H."/>
            <person name="Zhou L."/>
            <person name="Ni X."/>
            <person name="Tian J."/>
            <person name="Zhou Y."/>
            <person name="Sheng Y."/>
            <person name="Liu T."/>
            <person name="Pan Y."/>
            <person name="Xia L."/>
            <person name="Li J."/>
            <person name="Zhao F."/>
            <person name="Cao W."/>
        </authorList>
    </citation>
    <scope>NUCLEOTIDE SEQUENCE</scope>
    <source>
        <strain evidence="1">Hyas-2018</strain>
    </source>
</reference>
<evidence type="ECO:0000313" key="2">
    <source>
        <dbReference type="Proteomes" id="UP000821845"/>
    </source>
</evidence>
<accession>A0ACB7TPB4</accession>
<gene>
    <name evidence="1" type="ORF">HPB50_022781</name>
</gene>
<proteinExistence type="predicted"/>
<dbReference type="EMBL" id="CM023481">
    <property type="protein sequence ID" value="KAH6948071.1"/>
    <property type="molecule type" value="Genomic_DNA"/>
</dbReference>